<dbReference type="GO" id="GO:0004984">
    <property type="term" value="F:olfactory receptor activity"/>
    <property type="evidence" value="ECO:0007669"/>
    <property type="project" value="InterPro"/>
</dbReference>
<keyword evidence="7" id="KW-0675">Receptor</keyword>
<keyword evidence="3 9" id="KW-0812">Transmembrane</keyword>
<feature type="transmembrane region" description="Helical" evidence="9">
    <location>
        <begin position="302"/>
        <end position="327"/>
    </location>
</feature>
<feature type="transmembrane region" description="Helical" evidence="9">
    <location>
        <begin position="47"/>
        <end position="66"/>
    </location>
</feature>
<name>A0AAW1D457_9HEMI</name>
<keyword evidence="6 9" id="KW-0472">Membrane</keyword>
<organism evidence="10 11">
    <name type="scientific">Rhynocoris fuscipes</name>
    <dbReference type="NCBI Taxonomy" id="488301"/>
    <lineage>
        <taxon>Eukaryota</taxon>
        <taxon>Metazoa</taxon>
        <taxon>Ecdysozoa</taxon>
        <taxon>Arthropoda</taxon>
        <taxon>Hexapoda</taxon>
        <taxon>Insecta</taxon>
        <taxon>Pterygota</taxon>
        <taxon>Neoptera</taxon>
        <taxon>Paraneoptera</taxon>
        <taxon>Hemiptera</taxon>
        <taxon>Heteroptera</taxon>
        <taxon>Panheteroptera</taxon>
        <taxon>Cimicomorpha</taxon>
        <taxon>Reduviidae</taxon>
        <taxon>Harpactorinae</taxon>
        <taxon>Harpactorini</taxon>
        <taxon>Rhynocoris</taxon>
    </lineage>
</organism>
<evidence type="ECO:0000256" key="3">
    <source>
        <dbReference type="ARBA" id="ARBA00022692"/>
    </source>
</evidence>
<evidence type="ECO:0000256" key="9">
    <source>
        <dbReference type="SAM" id="Phobius"/>
    </source>
</evidence>
<proteinExistence type="predicted"/>
<sequence length="340" mass="38962">MGLIENLRSEDDATVDNYMMEEFWYLGTILYPKLNTKKWKIFSILQFLIYITLLLYHIAIFLFTAYKQIDNKIELFQNIHLAILLFIAGSIYIPIVTQRKLLTKFHRSLASGLSQYDDETEKLRIPKRKQIKKKNITVVIIALIYYIVLAILVIILSPYIDKYSKDSKDSNENVIYTSTGVSLNLPLKLWTPIGSDTLMKVVINAFEQGLIALIVVSIITSADIIYCNGCLSLKLEMDFLIISMKRLPKRTLKLYKLRYGSDIEFNEITNNKDLAECYKECLIQNISHHRNIIRAFNFIKDVAWVVLFLILTVGSAIIGLSGAAIVFNVDGPADWLLSAE</sequence>
<keyword evidence="4" id="KW-0552">Olfaction</keyword>
<evidence type="ECO:0000256" key="5">
    <source>
        <dbReference type="ARBA" id="ARBA00022989"/>
    </source>
</evidence>
<evidence type="ECO:0000256" key="8">
    <source>
        <dbReference type="ARBA" id="ARBA00023224"/>
    </source>
</evidence>
<accession>A0AAW1D457</accession>
<keyword evidence="8" id="KW-0807">Transducer</keyword>
<protein>
    <recommendedName>
        <fullName evidence="12">Odorant receptor</fullName>
    </recommendedName>
</protein>
<dbReference type="GO" id="GO:0005549">
    <property type="term" value="F:odorant binding"/>
    <property type="evidence" value="ECO:0007669"/>
    <property type="project" value="InterPro"/>
</dbReference>
<keyword evidence="11" id="KW-1185">Reference proteome</keyword>
<reference evidence="10 11" key="1">
    <citation type="submission" date="2022-12" db="EMBL/GenBank/DDBJ databases">
        <title>Chromosome-level genome assembly of true bugs.</title>
        <authorList>
            <person name="Ma L."/>
            <person name="Li H."/>
        </authorList>
    </citation>
    <scope>NUCLEOTIDE SEQUENCE [LARGE SCALE GENOMIC DNA]</scope>
    <source>
        <strain evidence="10">Lab_2022b</strain>
    </source>
</reference>
<keyword evidence="2" id="KW-0716">Sensory transduction</keyword>
<feature type="transmembrane region" description="Helical" evidence="9">
    <location>
        <begin position="78"/>
        <end position="97"/>
    </location>
</feature>
<evidence type="ECO:0000256" key="6">
    <source>
        <dbReference type="ARBA" id="ARBA00023136"/>
    </source>
</evidence>
<evidence type="ECO:0000313" key="10">
    <source>
        <dbReference type="EMBL" id="KAK9505768.1"/>
    </source>
</evidence>
<dbReference type="EMBL" id="JAPXFL010000006">
    <property type="protein sequence ID" value="KAK9505768.1"/>
    <property type="molecule type" value="Genomic_DNA"/>
</dbReference>
<evidence type="ECO:0000256" key="7">
    <source>
        <dbReference type="ARBA" id="ARBA00023170"/>
    </source>
</evidence>
<feature type="transmembrane region" description="Helical" evidence="9">
    <location>
        <begin position="136"/>
        <end position="160"/>
    </location>
</feature>
<keyword evidence="5 9" id="KW-1133">Transmembrane helix</keyword>
<evidence type="ECO:0000313" key="11">
    <source>
        <dbReference type="Proteomes" id="UP001461498"/>
    </source>
</evidence>
<dbReference type="Pfam" id="PF02949">
    <property type="entry name" value="7tm_6"/>
    <property type="match status" value="1"/>
</dbReference>
<dbReference type="AlphaFoldDB" id="A0AAW1D457"/>
<evidence type="ECO:0000256" key="2">
    <source>
        <dbReference type="ARBA" id="ARBA00022606"/>
    </source>
</evidence>
<evidence type="ECO:0000256" key="1">
    <source>
        <dbReference type="ARBA" id="ARBA00004141"/>
    </source>
</evidence>
<evidence type="ECO:0000256" key="4">
    <source>
        <dbReference type="ARBA" id="ARBA00022725"/>
    </source>
</evidence>
<dbReference type="InterPro" id="IPR004117">
    <property type="entry name" value="7tm6_olfct_rcpt"/>
</dbReference>
<dbReference type="GO" id="GO:0007165">
    <property type="term" value="P:signal transduction"/>
    <property type="evidence" value="ECO:0007669"/>
    <property type="project" value="UniProtKB-KW"/>
</dbReference>
<dbReference type="Proteomes" id="UP001461498">
    <property type="component" value="Unassembled WGS sequence"/>
</dbReference>
<dbReference type="GO" id="GO:0016020">
    <property type="term" value="C:membrane"/>
    <property type="evidence" value="ECO:0007669"/>
    <property type="project" value="UniProtKB-SubCell"/>
</dbReference>
<comment type="subcellular location">
    <subcellularLocation>
        <location evidence="1">Membrane</location>
        <topology evidence="1">Multi-pass membrane protein</topology>
    </subcellularLocation>
</comment>
<evidence type="ECO:0008006" key="12">
    <source>
        <dbReference type="Google" id="ProtNLM"/>
    </source>
</evidence>
<feature type="transmembrane region" description="Helical" evidence="9">
    <location>
        <begin position="209"/>
        <end position="227"/>
    </location>
</feature>
<gene>
    <name evidence="10" type="ORF">O3M35_009752</name>
</gene>
<comment type="caution">
    <text evidence="10">The sequence shown here is derived from an EMBL/GenBank/DDBJ whole genome shotgun (WGS) entry which is preliminary data.</text>
</comment>